<dbReference type="Pfam" id="PF00225">
    <property type="entry name" value="Kinesin"/>
    <property type="match status" value="1"/>
</dbReference>
<evidence type="ECO:0000256" key="6">
    <source>
        <dbReference type="ARBA" id="ARBA00023054"/>
    </source>
</evidence>
<dbReference type="InterPro" id="IPR001752">
    <property type="entry name" value="Kinesin_motor_dom"/>
</dbReference>
<evidence type="ECO:0000256" key="4">
    <source>
        <dbReference type="ARBA" id="ARBA00022741"/>
    </source>
</evidence>
<feature type="region of interest" description="Disordered" evidence="12">
    <location>
        <begin position="564"/>
        <end position="595"/>
    </location>
</feature>
<keyword evidence="2" id="KW-0963">Cytoplasm</keyword>
<dbReference type="EMBL" id="DAKRPA010000026">
    <property type="protein sequence ID" value="DBA02863.1"/>
    <property type="molecule type" value="Genomic_DNA"/>
</dbReference>
<dbReference type="GO" id="GO:0005875">
    <property type="term" value="C:microtubule associated complex"/>
    <property type="evidence" value="ECO:0007669"/>
    <property type="project" value="TreeGrafter"/>
</dbReference>
<dbReference type="Gene3D" id="3.40.850.10">
    <property type="entry name" value="Kinesin motor domain"/>
    <property type="match status" value="1"/>
</dbReference>
<name>A0AAV2Z639_9STRA</name>
<feature type="compositionally biased region" description="Polar residues" evidence="12">
    <location>
        <begin position="2061"/>
        <end position="2076"/>
    </location>
</feature>
<keyword evidence="4 10" id="KW-0547">Nucleotide-binding</keyword>
<dbReference type="InterPro" id="IPR027640">
    <property type="entry name" value="Kinesin-like_fam"/>
</dbReference>
<dbReference type="FunFam" id="3.40.850.10:FF:000019">
    <property type="entry name" value="Kinesin-like protein KIN-5D"/>
    <property type="match status" value="1"/>
</dbReference>
<feature type="region of interest" description="Disordered" evidence="12">
    <location>
        <begin position="677"/>
        <end position="762"/>
    </location>
</feature>
<feature type="region of interest" description="Disordered" evidence="12">
    <location>
        <begin position="1981"/>
        <end position="2012"/>
    </location>
</feature>
<dbReference type="SMART" id="SM00129">
    <property type="entry name" value="KISc"/>
    <property type="match status" value="1"/>
</dbReference>
<feature type="coiled-coil region" evidence="11">
    <location>
        <begin position="1229"/>
        <end position="1299"/>
    </location>
</feature>
<comment type="subcellular location">
    <subcellularLocation>
        <location evidence="1">Cytoplasm</location>
        <location evidence="1">Cytoskeleton</location>
    </subcellularLocation>
</comment>
<feature type="region of interest" description="Disordered" evidence="12">
    <location>
        <begin position="2120"/>
        <end position="2145"/>
    </location>
</feature>
<dbReference type="GO" id="GO:0051231">
    <property type="term" value="P:spindle elongation"/>
    <property type="evidence" value="ECO:0007669"/>
    <property type="project" value="TreeGrafter"/>
</dbReference>
<evidence type="ECO:0000256" key="1">
    <source>
        <dbReference type="ARBA" id="ARBA00004245"/>
    </source>
</evidence>
<evidence type="ECO:0000256" key="9">
    <source>
        <dbReference type="ARBA" id="ARBA00034704"/>
    </source>
</evidence>
<gene>
    <name evidence="14" type="ORF">N0F65_006653</name>
</gene>
<feature type="coiled-coil region" evidence="11">
    <location>
        <begin position="445"/>
        <end position="534"/>
    </location>
</feature>
<dbReference type="InterPro" id="IPR027417">
    <property type="entry name" value="P-loop_NTPase"/>
</dbReference>
<feature type="compositionally biased region" description="Basic and acidic residues" evidence="12">
    <location>
        <begin position="22"/>
        <end position="31"/>
    </location>
</feature>
<feature type="region of interest" description="Disordered" evidence="12">
    <location>
        <begin position="168"/>
        <end position="192"/>
    </location>
</feature>
<protein>
    <recommendedName>
        <fullName evidence="13">Kinesin motor domain-containing protein</fullName>
    </recommendedName>
</protein>
<evidence type="ECO:0000259" key="13">
    <source>
        <dbReference type="PROSITE" id="PS50067"/>
    </source>
</evidence>
<feature type="coiled-coil region" evidence="11">
    <location>
        <begin position="600"/>
        <end position="655"/>
    </location>
</feature>
<dbReference type="Pfam" id="PF08241">
    <property type="entry name" value="Methyltransf_11"/>
    <property type="match status" value="1"/>
</dbReference>
<reference evidence="14" key="1">
    <citation type="submission" date="2022-11" db="EMBL/GenBank/DDBJ databases">
        <authorList>
            <person name="Morgan W.R."/>
            <person name="Tartar A."/>
        </authorList>
    </citation>
    <scope>NUCLEOTIDE SEQUENCE</scope>
    <source>
        <strain evidence="14">ARSEF 373</strain>
    </source>
</reference>
<feature type="compositionally biased region" description="Low complexity" evidence="12">
    <location>
        <begin position="586"/>
        <end position="595"/>
    </location>
</feature>
<reference evidence="14" key="2">
    <citation type="journal article" date="2023" name="Microbiol Resour">
        <title>Decontamination and Annotation of the Draft Genome Sequence of the Oomycete Lagenidium giganteum ARSEF 373.</title>
        <authorList>
            <person name="Morgan W.R."/>
            <person name="Tartar A."/>
        </authorList>
    </citation>
    <scope>NUCLEOTIDE SEQUENCE</scope>
    <source>
        <strain evidence="14">ARSEF 373</strain>
    </source>
</reference>
<dbReference type="SUPFAM" id="SSF53335">
    <property type="entry name" value="S-adenosyl-L-methionine-dependent methyltransferases"/>
    <property type="match status" value="1"/>
</dbReference>
<dbReference type="InterPro" id="IPR019821">
    <property type="entry name" value="Kinesin_motor_CS"/>
</dbReference>
<dbReference type="GO" id="GO:0007018">
    <property type="term" value="P:microtubule-based movement"/>
    <property type="evidence" value="ECO:0007669"/>
    <property type="project" value="InterPro"/>
</dbReference>
<dbReference type="InterPro" id="IPR036961">
    <property type="entry name" value="Kinesin_motor_dom_sf"/>
</dbReference>
<comment type="similarity">
    <text evidence="9">Belongs to the TRAFAC class myosin-kinesin ATPase superfamily. Kinesin family. KIN-5/BimC subfamily.</text>
</comment>
<feature type="region of interest" description="Disordered" evidence="12">
    <location>
        <begin position="1304"/>
        <end position="1337"/>
    </location>
</feature>
<evidence type="ECO:0000256" key="11">
    <source>
        <dbReference type="SAM" id="Coils"/>
    </source>
</evidence>
<organism evidence="14 15">
    <name type="scientific">Lagenidium giganteum</name>
    <dbReference type="NCBI Taxonomy" id="4803"/>
    <lineage>
        <taxon>Eukaryota</taxon>
        <taxon>Sar</taxon>
        <taxon>Stramenopiles</taxon>
        <taxon>Oomycota</taxon>
        <taxon>Peronosporomycetes</taxon>
        <taxon>Pythiales</taxon>
        <taxon>Pythiaceae</taxon>
    </lineage>
</organism>
<dbReference type="InterPro" id="IPR029063">
    <property type="entry name" value="SAM-dependent_MTases_sf"/>
</dbReference>
<dbReference type="InterPro" id="IPR013216">
    <property type="entry name" value="Methyltransf_11"/>
</dbReference>
<feature type="compositionally biased region" description="Low complexity" evidence="12">
    <location>
        <begin position="1304"/>
        <end position="1326"/>
    </location>
</feature>
<dbReference type="PROSITE" id="PS00411">
    <property type="entry name" value="KINESIN_MOTOR_1"/>
    <property type="match status" value="1"/>
</dbReference>
<dbReference type="GO" id="GO:0007052">
    <property type="term" value="P:mitotic spindle organization"/>
    <property type="evidence" value="ECO:0007669"/>
    <property type="project" value="TreeGrafter"/>
</dbReference>
<keyword evidence="3" id="KW-0493">Microtubule</keyword>
<evidence type="ECO:0000256" key="7">
    <source>
        <dbReference type="ARBA" id="ARBA00023175"/>
    </source>
</evidence>
<feature type="binding site" evidence="10">
    <location>
        <begin position="157"/>
        <end position="164"/>
    </location>
    <ligand>
        <name>ATP</name>
        <dbReference type="ChEBI" id="CHEBI:30616"/>
    </ligand>
</feature>
<feature type="compositionally biased region" description="Acidic residues" evidence="12">
    <location>
        <begin position="724"/>
        <end position="738"/>
    </location>
</feature>
<feature type="compositionally biased region" description="Basic and acidic residues" evidence="12">
    <location>
        <begin position="2131"/>
        <end position="2140"/>
    </location>
</feature>
<evidence type="ECO:0000256" key="8">
    <source>
        <dbReference type="ARBA" id="ARBA00023212"/>
    </source>
</evidence>
<dbReference type="GO" id="GO:0008757">
    <property type="term" value="F:S-adenosylmethionine-dependent methyltransferase activity"/>
    <property type="evidence" value="ECO:0007669"/>
    <property type="project" value="InterPro"/>
</dbReference>
<dbReference type="SUPFAM" id="SSF52540">
    <property type="entry name" value="P-loop containing nucleoside triphosphate hydrolases"/>
    <property type="match status" value="1"/>
</dbReference>
<feature type="domain" description="Kinesin motor" evidence="13">
    <location>
        <begin position="62"/>
        <end position="438"/>
    </location>
</feature>
<evidence type="ECO:0000256" key="3">
    <source>
        <dbReference type="ARBA" id="ARBA00022701"/>
    </source>
</evidence>
<evidence type="ECO:0000256" key="10">
    <source>
        <dbReference type="PROSITE-ProRule" id="PRU00283"/>
    </source>
</evidence>
<feature type="compositionally biased region" description="Basic residues" evidence="12">
    <location>
        <begin position="1981"/>
        <end position="1991"/>
    </location>
</feature>
<keyword evidence="6 11" id="KW-0175">Coiled coil</keyword>
<evidence type="ECO:0000313" key="15">
    <source>
        <dbReference type="Proteomes" id="UP001146120"/>
    </source>
</evidence>
<feature type="compositionally biased region" description="Low complexity" evidence="12">
    <location>
        <begin position="748"/>
        <end position="762"/>
    </location>
</feature>
<dbReference type="Proteomes" id="UP001146120">
    <property type="component" value="Unassembled WGS sequence"/>
</dbReference>
<dbReference type="GO" id="GO:0008017">
    <property type="term" value="F:microtubule binding"/>
    <property type="evidence" value="ECO:0007669"/>
    <property type="project" value="InterPro"/>
</dbReference>
<dbReference type="GO" id="GO:0005524">
    <property type="term" value="F:ATP binding"/>
    <property type="evidence" value="ECO:0007669"/>
    <property type="project" value="UniProtKB-UniRule"/>
</dbReference>
<comment type="caution">
    <text evidence="14">The sequence shown here is derived from an EMBL/GenBank/DDBJ whole genome shotgun (WGS) entry which is preliminary data.</text>
</comment>
<feature type="compositionally biased region" description="Acidic residues" evidence="12">
    <location>
        <begin position="1640"/>
        <end position="1649"/>
    </location>
</feature>
<sequence length="2316" mass="257399">MSARCVPTHGAHALTLAMRSQDNNHDEDHSDSAGAPVVAPSRGRPRQSLSGPGLGAGDAPDAVRVCVRVRPLSSKEKHDQTKSCLRIASSVDGLSSGGAKGSGAVPSQQLVVGKDRAFTFDSIFGVDSTQDEVYEQCALPLVQGFVEGYNATVLAYGQTGTGKTYTMAGTSATPPSAGAKQPSHASPKDGQTGIIPRVIHDVFARMEANQQRVEFNLRVEYIEIYNEELRDLLHPDTSSKQLMIREDGAGNIVVAGVKSEVAQNKAAVFRYFALGGASRATGSTLMNEQSSRSHAIFSLILQQRGRRTGDCRKSKFHLVDLAGSERAKRTGAVAGRFKESVSINQGLLALGNVISALSDEKKRQQTANGNGATTSAGATGATAIATHVPYRDSKLTRMLQDSLGGNAKTLMIACVSPAALNFEETLNTLKYANRAKNIKNRPIVNQQLEDDKQRAEEDMNRMKEEIALLQTQLKQQQDQQVGVAADRPTTTDRQQHQVVIQGLEQTNRTLVETVDQLRQHAIEAIQALIAMEREIKPLGRPVQQRLNDVVKGLNAAVHLAGDAATTSITKKTPRPQEDGDDDPVRSSTKSSGGLVSSALVDKLKQELQNAKQDLARDEQIFEMKNAELKRLQERLVDAKNKNDQLIQRVQALERSGQLWENAGVVELASPGAKAALEGDEGADELADAKPSARDASTASSVKPRASSRGLFTKRGNTAASKAEVDDDNVVIGSEEEDDCNPRQRKASGSRSALHSSSSSLLRHVSSDRVGTASIMHSSRAGSSDAIQKLEKTISSLQAKVEELQQQNGELMHSREESTRRWQVDRQQYERQISEAEQLIEQLRNEKQALEDSLLDDHQAGAKSVNSSRTRTIRSAAKSTMASIDEEFKPQGDMAAQDKRTLGGSVAKRDMHELYEHCIHKLVKYGRARRQVLALLRSKKDIEQDKEDANRRVAALEMQKLRQSLTLKESISDVSKSLRMINDKLQAESRTVEEIERLTKLRERAERKLRKLRQQEEKEQFLDADAQQELADLDELIHDLNSHIAFQDAELAAAREELARLQQQSQVEEAETSPLDQLTQVVLGQMQPRHEKEAFEFIKKCLEEVARLMEREEELLVTVRSHENAISERNAALTQLENGLVAARKEYDRRLELQKQEDGIVVDNLRKELDQIKVDQERQRDLAALQPQPVTITSSGNINGTKDDGRAGPEVQDTEWQKMIVSSQKKDEYIADLEKHLVFYKAKAKQMQVQLQQLIRSSSNNNDEDHTAAEEENARLQQRVRQLEETNDALMKDLATAKVVLSSSKVRSSTTSTASSTNSARSSSPPTDAERHASPRVVRISKSELREVNPLLPTLLEVEHVHKVYDSIAPHFSHTRHHPWPLVTEFLHSLDAGAMVADVGCGNGKYLRVNPALSMIGSDRSIPLLHCSADGSTSNLFGCDALALPLRSRAFDAAISIAVLLHISTVERRIALISVITLVGALSRRLWITYSLVIRRSCVCSELARIVKVGGELFIVAWAFEQDESSKRQFDSQDVMVEWKLQEKYAPAEQLTTHAKEDKARRWVVYQRYCHVYRQGELEELVAQVPGLRVISSAYSRSNWCLPTSRHSSAVSSHYGFAVASHIGGSDMVDPGPESRYRSDSDDEDSDALDPAEGHVSSDGSGRGGGGSRSDGVRSDGDSESDDGNLLGSPVRTADRDKTQDEEADLDDEAAAAQIAVNAMTFARRCIQDGHNVKALSALQAVIDANLLRSTATREAILLCAQIFFVAGDWDSAARCLLDIVHTMPAPYTAQDGALIMVRAYVILPISHLDPQLNSLLSFVNLGQDLFPPRQADTRQLLVVEDWHSSPNGSRPSYVMTIVFAHRLLFSATAAVNDQDERRRAAFELARRIAIFGFEGPGARFHHQYSVKSFYLLLSTFRDHFPRLYPRVIGKMDDCATKIAKWRRYIVRRREARIRRAEAFLLRAQQAASVLAPAEAAPIKKKTKVVKKKSTHRVSPQRDPKVERRQFIATKRRSTIHRNSVVHLLQSVKHDVNGPESPDEHTSSLEKRRSQRRLSRISQCSTNKLNLNGNGSEQSSPDARMRRRQSTHKIMMIPEITPTTEAASMNPGGEDSLLQLYAFPESSTSPSKLRPHSRDESERSQAPEPTTALLGFANLDLQELEDFVRMAHYRSRVLTHKHQKLAELTPESVKPPWLRSIDEVELKLTEQVAREQQTPLSFDMKRHLTIMHSRLLFQLEKLLADYKQLWGTTHFGLEMTTFVHSFSTWQYATTKHALEALQRVKSLGVEEEERRNLEFHHIRRAAGLSPPKVAHCHSPTI</sequence>
<dbReference type="PANTHER" id="PTHR47969">
    <property type="entry name" value="CHROMOSOME-ASSOCIATED KINESIN KIF4A-RELATED"/>
    <property type="match status" value="1"/>
</dbReference>
<keyword evidence="8" id="KW-0206">Cytoskeleton</keyword>
<dbReference type="GO" id="GO:0003777">
    <property type="term" value="F:microtubule motor activity"/>
    <property type="evidence" value="ECO:0007669"/>
    <property type="project" value="InterPro"/>
</dbReference>
<evidence type="ECO:0000313" key="14">
    <source>
        <dbReference type="EMBL" id="DBA02863.1"/>
    </source>
</evidence>
<keyword evidence="7 10" id="KW-0505">Motor protein</keyword>
<dbReference type="GO" id="GO:0005874">
    <property type="term" value="C:microtubule"/>
    <property type="evidence" value="ECO:0007669"/>
    <property type="project" value="UniProtKB-KW"/>
</dbReference>
<feature type="compositionally biased region" description="Polar residues" evidence="12">
    <location>
        <begin position="1190"/>
        <end position="1199"/>
    </location>
</feature>
<keyword evidence="15" id="KW-1185">Reference proteome</keyword>
<dbReference type="PANTHER" id="PTHR47969:SF15">
    <property type="entry name" value="CHROMOSOME-ASSOCIATED KINESIN KIF4A-RELATED"/>
    <property type="match status" value="1"/>
</dbReference>
<dbReference type="Gene3D" id="3.40.50.150">
    <property type="entry name" value="Vaccinia Virus protein VP39"/>
    <property type="match status" value="1"/>
</dbReference>
<feature type="region of interest" description="Disordered" evidence="12">
    <location>
        <begin position="1622"/>
        <end position="1706"/>
    </location>
</feature>
<evidence type="ECO:0000256" key="12">
    <source>
        <dbReference type="SAM" id="MobiDB-lite"/>
    </source>
</evidence>
<feature type="coiled-coil region" evidence="11">
    <location>
        <begin position="779"/>
        <end position="859"/>
    </location>
</feature>
<dbReference type="PRINTS" id="PR00380">
    <property type="entry name" value="KINESINHEAVY"/>
</dbReference>
<dbReference type="PROSITE" id="PS50067">
    <property type="entry name" value="KINESIN_MOTOR_2"/>
    <property type="match status" value="1"/>
</dbReference>
<feature type="region of interest" description="Disordered" evidence="12">
    <location>
        <begin position="1190"/>
        <end position="1210"/>
    </location>
</feature>
<evidence type="ECO:0000256" key="2">
    <source>
        <dbReference type="ARBA" id="ARBA00022490"/>
    </source>
</evidence>
<evidence type="ECO:0000256" key="5">
    <source>
        <dbReference type="ARBA" id="ARBA00022840"/>
    </source>
</evidence>
<feature type="compositionally biased region" description="Basic and acidic residues" evidence="12">
    <location>
        <begin position="1995"/>
        <end position="2005"/>
    </location>
</feature>
<feature type="coiled-coil region" evidence="11">
    <location>
        <begin position="931"/>
        <end position="1070"/>
    </location>
</feature>
<feature type="compositionally biased region" description="Basic and acidic residues" evidence="12">
    <location>
        <begin position="2027"/>
        <end position="2047"/>
    </location>
</feature>
<keyword evidence="5 10" id="KW-0067">ATP-binding</keyword>
<feature type="region of interest" description="Disordered" evidence="12">
    <location>
        <begin position="22"/>
        <end position="58"/>
    </location>
</feature>
<accession>A0AAV2Z639</accession>
<proteinExistence type="inferred from homology"/>
<feature type="region of interest" description="Disordered" evidence="12">
    <location>
        <begin position="2026"/>
        <end position="2083"/>
    </location>
</feature>